<dbReference type="AlphaFoldDB" id="A0A6I4I1C6"/>
<reference evidence="1 2" key="1">
    <citation type="submission" date="2020-12" db="EMBL/GenBank/DDBJ databases">
        <title>HMF7856_wgs.fasta genome submission.</title>
        <authorList>
            <person name="Kang H."/>
            <person name="Kim H."/>
            <person name="Joh K."/>
        </authorList>
    </citation>
    <scope>NUCLEOTIDE SEQUENCE [LARGE SCALE GENOMIC DNA]</scope>
    <source>
        <strain evidence="1 2">HMF7856</strain>
    </source>
</reference>
<dbReference type="KEGG" id="mgik:GO620_003195"/>
<protein>
    <submittedName>
        <fullName evidence="1">Uncharacterized protein</fullName>
    </submittedName>
</protein>
<evidence type="ECO:0000313" key="1">
    <source>
        <dbReference type="EMBL" id="QQL50476.1"/>
    </source>
</evidence>
<dbReference type="RefSeq" id="WP_157526298.1">
    <property type="nucleotide sequence ID" value="NZ_CP066775.1"/>
</dbReference>
<dbReference type="EMBL" id="CP066775">
    <property type="protein sequence ID" value="QQL50476.1"/>
    <property type="molecule type" value="Genomic_DNA"/>
</dbReference>
<gene>
    <name evidence="1" type="ORF">GO620_003195</name>
</gene>
<name>A0A6I4I1C6_9SPHI</name>
<sequence length="145" mass="15093">MNKLASTIIGGIAGAVALNVIHQVAKQFDHDAPRVDLVGEEALSKGLESVCVEPPKGDALFAATLASDLVSNAFYYSAIGLGKKKYLLYHGVAHGLCAGIGAITLPKPMGLSDAPVTKTLETKVLTVAWYTIGGMVAAKVMQALR</sequence>
<organism evidence="1 2">
    <name type="scientific">Mucilaginibacter ginkgonis</name>
    <dbReference type="NCBI Taxonomy" id="2682091"/>
    <lineage>
        <taxon>Bacteria</taxon>
        <taxon>Pseudomonadati</taxon>
        <taxon>Bacteroidota</taxon>
        <taxon>Sphingobacteriia</taxon>
        <taxon>Sphingobacteriales</taxon>
        <taxon>Sphingobacteriaceae</taxon>
        <taxon>Mucilaginibacter</taxon>
    </lineage>
</organism>
<dbReference type="Proteomes" id="UP000429232">
    <property type="component" value="Chromosome"/>
</dbReference>
<accession>A0A6I4I1C6</accession>
<evidence type="ECO:0000313" key="2">
    <source>
        <dbReference type="Proteomes" id="UP000429232"/>
    </source>
</evidence>
<proteinExistence type="predicted"/>
<keyword evidence="2" id="KW-1185">Reference proteome</keyword>